<dbReference type="SUPFAM" id="SSF52266">
    <property type="entry name" value="SGNH hydrolase"/>
    <property type="match status" value="1"/>
</dbReference>
<dbReference type="Gene3D" id="3.40.50.1110">
    <property type="entry name" value="SGNH hydrolase"/>
    <property type="match status" value="1"/>
</dbReference>
<evidence type="ECO:0000256" key="1">
    <source>
        <dbReference type="ARBA" id="ARBA00008668"/>
    </source>
</evidence>
<dbReference type="PANTHER" id="PTHR45642:SF30">
    <property type="entry name" value="SGNH HYDROLASE-TYPE ESTERASE DOMAIN-CONTAINING PROTEIN"/>
    <property type="match status" value="1"/>
</dbReference>
<evidence type="ECO:0000313" key="3">
    <source>
        <dbReference type="EMBL" id="KAK6927151.1"/>
    </source>
</evidence>
<dbReference type="GO" id="GO:0016788">
    <property type="term" value="F:hydrolase activity, acting on ester bonds"/>
    <property type="evidence" value="ECO:0007669"/>
    <property type="project" value="InterPro"/>
</dbReference>
<name>A0AAN8Z6W7_9MAGN</name>
<dbReference type="AlphaFoldDB" id="A0AAN8Z6W7"/>
<dbReference type="InterPro" id="IPR050592">
    <property type="entry name" value="GDSL_lipolytic_enzyme"/>
</dbReference>
<sequence length="373" mass="41517">MAVTLIFICLMHFHLTTVQILCNATGSPPKFPAIFVFGDSTVDTGNNNYIKTVAKGNHPPYGKTFPGKVPTGRFSDGKIVPDLLASFLGIKDFVPPFLNPNLPDYELPTGVCFASAGSGYDDLTTVATQAIPMSKQPQYLKEYTERLKVYVGNEKAIKIISGALTFISAGSNDFLVTYYMTGARRIGFGINEYQDFIQLRLRKFVEELYVLGCQKMAVVGVPPIGVLPIQKTMKFVDPMERSSLEEQNLAAQSYNQKLEEFLTQIQQSLPGSTIIYIDAYDMILDMFNHPENYGFTEANRGCCGTGLFEVGPLCTPITPTCNDSSQYMFWDSVHPTESTYRHLTQNFKKQILLKISTLEASSATDPLIKYLQE</sequence>
<gene>
    <name evidence="3" type="ORF">RJ641_008870</name>
</gene>
<dbReference type="EMBL" id="JBAMMX010000015">
    <property type="protein sequence ID" value="KAK6927151.1"/>
    <property type="molecule type" value="Genomic_DNA"/>
</dbReference>
<comment type="caution">
    <text evidence="3">The sequence shown here is derived from an EMBL/GenBank/DDBJ whole genome shotgun (WGS) entry which is preliminary data.</text>
</comment>
<keyword evidence="2" id="KW-0732">Signal</keyword>
<dbReference type="Pfam" id="PF00657">
    <property type="entry name" value="Lipase_GDSL"/>
    <property type="match status" value="1"/>
</dbReference>
<comment type="similarity">
    <text evidence="1">Belongs to the 'GDSL' lipolytic enzyme family.</text>
</comment>
<accession>A0AAN8Z6W7</accession>
<dbReference type="InterPro" id="IPR001087">
    <property type="entry name" value="GDSL"/>
</dbReference>
<feature type="signal peptide" evidence="2">
    <location>
        <begin position="1"/>
        <end position="18"/>
    </location>
</feature>
<reference evidence="3 4" key="1">
    <citation type="submission" date="2023-12" db="EMBL/GenBank/DDBJ databases">
        <title>A high-quality genome assembly for Dillenia turbinata (Dilleniales).</title>
        <authorList>
            <person name="Chanderbali A."/>
        </authorList>
    </citation>
    <scope>NUCLEOTIDE SEQUENCE [LARGE SCALE GENOMIC DNA]</scope>
    <source>
        <strain evidence="3">LSX21</strain>
        <tissue evidence="3">Leaf</tissue>
    </source>
</reference>
<feature type="chain" id="PRO_5042963134" evidence="2">
    <location>
        <begin position="19"/>
        <end position="373"/>
    </location>
</feature>
<dbReference type="InterPro" id="IPR036514">
    <property type="entry name" value="SGNH_hydro_sf"/>
</dbReference>
<evidence type="ECO:0000256" key="2">
    <source>
        <dbReference type="SAM" id="SignalP"/>
    </source>
</evidence>
<organism evidence="3 4">
    <name type="scientific">Dillenia turbinata</name>
    <dbReference type="NCBI Taxonomy" id="194707"/>
    <lineage>
        <taxon>Eukaryota</taxon>
        <taxon>Viridiplantae</taxon>
        <taxon>Streptophyta</taxon>
        <taxon>Embryophyta</taxon>
        <taxon>Tracheophyta</taxon>
        <taxon>Spermatophyta</taxon>
        <taxon>Magnoliopsida</taxon>
        <taxon>eudicotyledons</taxon>
        <taxon>Gunneridae</taxon>
        <taxon>Pentapetalae</taxon>
        <taxon>Dilleniales</taxon>
        <taxon>Dilleniaceae</taxon>
        <taxon>Dillenia</taxon>
    </lineage>
</organism>
<dbReference type="CDD" id="cd01837">
    <property type="entry name" value="SGNH_plant_lipase_like"/>
    <property type="match status" value="1"/>
</dbReference>
<dbReference type="Proteomes" id="UP001370490">
    <property type="component" value="Unassembled WGS sequence"/>
</dbReference>
<dbReference type="InterPro" id="IPR035669">
    <property type="entry name" value="SGNH_plant_lipase-like"/>
</dbReference>
<proteinExistence type="inferred from homology"/>
<evidence type="ECO:0000313" key="4">
    <source>
        <dbReference type="Proteomes" id="UP001370490"/>
    </source>
</evidence>
<protein>
    <submittedName>
        <fullName evidence="3">GDSL lipase/esterase</fullName>
    </submittedName>
</protein>
<keyword evidence="4" id="KW-1185">Reference proteome</keyword>
<dbReference type="PANTHER" id="PTHR45642">
    <property type="entry name" value="GDSL ESTERASE/LIPASE EXL3"/>
    <property type="match status" value="1"/>
</dbReference>